<evidence type="ECO:0000313" key="2">
    <source>
        <dbReference type="Proteomes" id="UP000679950"/>
    </source>
</evidence>
<dbReference type="EMBL" id="BORB01000011">
    <property type="protein sequence ID" value="GIN57388.1"/>
    <property type="molecule type" value="Genomic_DNA"/>
</dbReference>
<name>A0ABQ4KJ84_9BACI</name>
<dbReference type="RefSeq" id="WP_158323363.1">
    <property type="nucleotide sequence ID" value="NZ_BORB01000011.1"/>
</dbReference>
<sequence>MLNLGKEPRSVHYEIYSKYTPAENKLEVIDGVFLPFNNEREKMLLLCLYNMGLQKFVEILPNETKEELINLLKNE</sequence>
<accession>A0ABQ4KJ84</accession>
<organism evidence="1 2">
    <name type="scientific">Lederbergia ruris</name>
    <dbReference type="NCBI Taxonomy" id="217495"/>
    <lineage>
        <taxon>Bacteria</taxon>
        <taxon>Bacillati</taxon>
        <taxon>Bacillota</taxon>
        <taxon>Bacilli</taxon>
        <taxon>Bacillales</taxon>
        <taxon>Bacillaceae</taxon>
        <taxon>Lederbergia</taxon>
    </lineage>
</organism>
<protein>
    <submittedName>
        <fullName evidence="1">Uncharacterized protein</fullName>
    </submittedName>
</protein>
<dbReference type="Proteomes" id="UP000679950">
    <property type="component" value="Unassembled WGS sequence"/>
</dbReference>
<keyword evidence="2" id="KW-1185">Reference proteome</keyword>
<reference evidence="1 2" key="1">
    <citation type="submission" date="2021-03" db="EMBL/GenBank/DDBJ databases">
        <title>Antimicrobial resistance genes in bacteria isolated from Japanese honey, and their potential for conferring macrolide and lincosamide resistance in the American foulbrood pathogen Paenibacillus larvae.</title>
        <authorList>
            <person name="Okamoto M."/>
            <person name="Kumagai M."/>
            <person name="Kanamori H."/>
            <person name="Takamatsu D."/>
        </authorList>
    </citation>
    <scope>NUCLEOTIDE SEQUENCE [LARGE SCALE GENOMIC DNA]</scope>
    <source>
        <strain evidence="1 2">J8TS2</strain>
    </source>
</reference>
<gene>
    <name evidence="1" type="ORF">J8TS2_17070</name>
</gene>
<evidence type="ECO:0000313" key="1">
    <source>
        <dbReference type="EMBL" id="GIN57388.1"/>
    </source>
</evidence>
<comment type="caution">
    <text evidence="1">The sequence shown here is derived from an EMBL/GenBank/DDBJ whole genome shotgun (WGS) entry which is preliminary data.</text>
</comment>
<proteinExistence type="predicted"/>